<organism evidence="1 2">
    <name type="scientific">Pocillopora damicornis</name>
    <name type="common">Cauliflower coral</name>
    <name type="synonym">Millepora damicornis</name>
    <dbReference type="NCBI Taxonomy" id="46731"/>
    <lineage>
        <taxon>Eukaryota</taxon>
        <taxon>Metazoa</taxon>
        <taxon>Cnidaria</taxon>
        <taxon>Anthozoa</taxon>
        <taxon>Hexacorallia</taxon>
        <taxon>Scleractinia</taxon>
        <taxon>Astrocoeniina</taxon>
        <taxon>Pocilloporidae</taxon>
        <taxon>Pocillopora</taxon>
    </lineage>
</organism>
<accession>A0A3M6TMB6</accession>
<protein>
    <recommendedName>
        <fullName evidence="3">Ig-like domain-containing protein</fullName>
    </recommendedName>
</protein>
<evidence type="ECO:0008006" key="3">
    <source>
        <dbReference type="Google" id="ProtNLM"/>
    </source>
</evidence>
<dbReference type="AlphaFoldDB" id="A0A3M6TMB6"/>
<proteinExistence type="predicted"/>
<evidence type="ECO:0000313" key="2">
    <source>
        <dbReference type="Proteomes" id="UP000275408"/>
    </source>
</evidence>
<gene>
    <name evidence="1" type="ORF">pdam_00016898</name>
</gene>
<reference evidence="1 2" key="1">
    <citation type="journal article" date="2018" name="Sci. Rep.">
        <title>Comparative analysis of the Pocillopora damicornis genome highlights role of immune system in coral evolution.</title>
        <authorList>
            <person name="Cunning R."/>
            <person name="Bay R.A."/>
            <person name="Gillette P."/>
            <person name="Baker A.C."/>
            <person name="Traylor-Knowles N."/>
        </authorList>
    </citation>
    <scope>NUCLEOTIDE SEQUENCE [LARGE SCALE GENOMIC DNA]</scope>
    <source>
        <strain evidence="1">RSMAS</strain>
        <tissue evidence="1">Whole animal</tissue>
    </source>
</reference>
<comment type="caution">
    <text evidence="1">The sequence shown here is derived from an EMBL/GenBank/DDBJ whole genome shotgun (WGS) entry which is preliminary data.</text>
</comment>
<dbReference type="EMBL" id="RCHS01003332">
    <property type="protein sequence ID" value="RMX42553.1"/>
    <property type="molecule type" value="Genomic_DNA"/>
</dbReference>
<dbReference type="InterPro" id="IPR036179">
    <property type="entry name" value="Ig-like_dom_sf"/>
</dbReference>
<name>A0A3M6TMB6_POCDA</name>
<dbReference type="Proteomes" id="UP000275408">
    <property type="component" value="Unassembled WGS sequence"/>
</dbReference>
<keyword evidence="2" id="KW-1185">Reference proteome</keyword>
<evidence type="ECO:0000313" key="1">
    <source>
        <dbReference type="EMBL" id="RMX42553.1"/>
    </source>
</evidence>
<dbReference type="SUPFAM" id="SSF48726">
    <property type="entry name" value="Immunoglobulin"/>
    <property type="match status" value="1"/>
</dbReference>
<sequence>MLLQLLRGKVRLAPLTRYGGPNRRHLLIGSIGIAMENDSCSDDSYDSSFIDDGELDDDTFYFYYQGLSSTTFFPQPVITWYKNGHLIEKERKYFGERSLNLKKIQFQDRTNQMANVKRVIWVIVKVVVNPYIVSSPPNEIQVQHVSDTVKLNCSAGGSPLPKIM</sequence>